<sequence>MGSLQLNPEHVIELWTQNGLYRIEMLFGDITKLPREEKVDIIMVSAFPGDYSPMSGTVLGALKKNLGVNLMNLSNEKDLDLRHHFSCWLTRPLINDHPHLPFNKPQDSRQCYTADITDVSCGRGKSQVLGAMIESAASWILAGLPLKVLKIVVYGNFDDGINTMFTALKTRYLKKNEALKSSECLDQYNMAMCCNQLFSANVLSPFYVDTIKTLPSYMGLACSMVIESLDKQPSDAATSKTIIEAKLQSAEKFQYDVFISYSHRNPQQAELMLEIFKHIDPLIKVFYDRSALTTGVNWQNMLYQSVGECQCMVALISPNYLTSTVCTEEFNLAFARHLCKDKGMRLIPVLIEGVNELPEHISECLDVKHAAGDFKEFATGLASEVVDWLKSEESEQIDPEEMTVLDIYDELEAWRCSQVKQKFQLSFEEKMIAPIKNPNIQKRQNIEIDESVMDIAIIYANDTVNLVGTFCSVIDKLYPGLNISLHTAVEQTRLSALDKAKCIVLFISQQFLQSDAHMQELHLVLNRQRSLENDIIYLIKAGPLHGRPFFPRILKYDLVLSDDVWADFQKSCFPDTKPDKKVVYCKKSRFGHAHTFRSQYKDFFAVLKAVYDVLEFLLHPDTMLENHGALLEPKLGKPVSQHGSEEPVSQTVEHKPESMTTPADNTKTLTNKESDKEGKIENNPNISKNADQNHIKNDKAVCKEGKKSSACTLL</sequence>
<dbReference type="SUPFAM" id="SSF52200">
    <property type="entry name" value="Toll/Interleukin receptor TIR domain"/>
    <property type="match status" value="2"/>
</dbReference>
<dbReference type="EMBL" id="CP111022">
    <property type="protein sequence ID" value="WAR19248.1"/>
    <property type="molecule type" value="Genomic_DNA"/>
</dbReference>
<evidence type="ECO:0000256" key="1">
    <source>
        <dbReference type="SAM" id="MobiDB-lite"/>
    </source>
</evidence>
<feature type="domain" description="TIR" evidence="2">
    <location>
        <begin position="253"/>
        <end position="385"/>
    </location>
</feature>
<feature type="compositionally biased region" description="Polar residues" evidence="1">
    <location>
        <begin position="658"/>
        <end position="669"/>
    </location>
</feature>
<dbReference type="Proteomes" id="UP001164746">
    <property type="component" value="Chromosome 11"/>
</dbReference>
<name>A0ABY7FAP9_MYAAR</name>
<dbReference type="Gene3D" id="3.40.50.10140">
    <property type="entry name" value="Toll/interleukin-1 receptor homology (TIR) domain"/>
    <property type="match status" value="1"/>
</dbReference>
<dbReference type="InterPro" id="IPR035897">
    <property type="entry name" value="Toll_tir_struct_dom_sf"/>
</dbReference>
<dbReference type="SMART" id="SM00255">
    <property type="entry name" value="TIR"/>
    <property type="match status" value="1"/>
</dbReference>
<evidence type="ECO:0000259" key="2">
    <source>
        <dbReference type="PROSITE" id="PS50104"/>
    </source>
</evidence>
<protein>
    <recommendedName>
        <fullName evidence="2">TIR domain-containing protein</fullName>
    </recommendedName>
</protein>
<dbReference type="Pfam" id="PF13676">
    <property type="entry name" value="TIR_2"/>
    <property type="match status" value="1"/>
</dbReference>
<keyword evidence="4" id="KW-1185">Reference proteome</keyword>
<reference evidence="3" key="1">
    <citation type="submission" date="2022-11" db="EMBL/GenBank/DDBJ databases">
        <title>Centuries of genome instability and evolution in soft-shell clam transmissible cancer (bioRxiv).</title>
        <authorList>
            <person name="Hart S.F.M."/>
            <person name="Yonemitsu M.A."/>
            <person name="Giersch R.M."/>
            <person name="Beal B.F."/>
            <person name="Arriagada G."/>
            <person name="Davis B.W."/>
            <person name="Ostrander E.A."/>
            <person name="Goff S.P."/>
            <person name="Metzger M.J."/>
        </authorList>
    </citation>
    <scope>NUCLEOTIDE SEQUENCE</scope>
    <source>
        <strain evidence="3">MELC-2E11</strain>
        <tissue evidence="3">Siphon/mantle</tissue>
    </source>
</reference>
<feature type="compositionally biased region" description="Basic and acidic residues" evidence="1">
    <location>
        <begin position="691"/>
        <end position="707"/>
    </location>
</feature>
<accession>A0ABY7FAP9</accession>
<feature type="compositionally biased region" description="Basic and acidic residues" evidence="1">
    <location>
        <begin position="670"/>
        <end position="680"/>
    </location>
</feature>
<proteinExistence type="predicted"/>
<gene>
    <name evidence="3" type="ORF">MAR_001086</name>
</gene>
<feature type="region of interest" description="Disordered" evidence="1">
    <location>
        <begin position="635"/>
        <end position="714"/>
    </location>
</feature>
<dbReference type="PROSITE" id="PS50104">
    <property type="entry name" value="TIR"/>
    <property type="match status" value="1"/>
</dbReference>
<organism evidence="3 4">
    <name type="scientific">Mya arenaria</name>
    <name type="common">Soft-shell clam</name>
    <dbReference type="NCBI Taxonomy" id="6604"/>
    <lineage>
        <taxon>Eukaryota</taxon>
        <taxon>Metazoa</taxon>
        <taxon>Spiralia</taxon>
        <taxon>Lophotrochozoa</taxon>
        <taxon>Mollusca</taxon>
        <taxon>Bivalvia</taxon>
        <taxon>Autobranchia</taxon>
        <taxon>Heteroconchia</taxon>
        <taxon>Euheterodonta</taxon>
        <taxon>Imparidentia</taxon>
        <taxon>Neoheterodontei</taxon>
        <taxon>Myida</taxon>
        <taxon>Myoidea</taxon>
        <taxon>Myidae</taxon>
        <taxon>Mya</taxon>
    </lineage>
</organism>
<dbReference type="InterPro" id="IPR000157">
    <property type="entry name" value="TIR_dom"/>
</dbReference>
<evidence type="ECO:0000313" key="4">
    <source>
        <dbReference type="Proteomes" id="UP001164746"/>
    </source>
</evidence>
<evidence type="ECO:0000313" key="3">
    <source>
        <dbReference type="EMBL" id="WAR19248.1"/>
    </source>
</evidence>